<dbReference type="GeneID" id="18564122"/>
<dbReference type="OrthoDB" id="1919at10239"/>
<organism evidence="2 3">
    <name type="scientific">Rhodococcus phage ReqiPine5</name>
    <dbReference type="NCBI Taxonomy" id="691963"/>
    <lineage>
        <taxon>Viruses</taxon>
        <taxon>Duplodnaviria</taxon>
        <taxon>Heunggongvirae</taxon>
        <taxon>Uroviricota</taxon>
        <taxon>Caudoviricetes</taxon>
        <taxon>Caudoviricetes incertae sedis</taxon>
        <taxon>Reqipinevirus</taxon>
        <taxon>Reqipinevirus reqipine5</taxon>
    </lineage>
</organism>
<dbReference type="EMBL" id="GU580943">
    <property type="protein sequence ID" value="ADD81116.1"/>
    <property type="molecule type" value="Genomic_DNA"/>
</dbReference>
<name>D4P7Y6_9CAUD</name>
<evidence type="ECO:0000313" key="2">
    <source>
        <dbReference type="EMBL" id="ADD81116.1"/>
    </source>
</evidence>
<keyword evidence="3" id="KW-1185">Reference proteome</keyword>
<evidence type="ECO:0000256" key="1">
    <source>
        <dbReference type="SAM" id="MobiDB-lite"/>
    </source>
</evidence>
<sequence length="676" mass="72770">MTAAAAQLPEPGVALKKSGGGRDKSWQDRAWAHLEDGPEAVGELAYYVGWKTAAIGRCRLIASEIDPDTGKPTGAVEDLSIQKIVDDIGGGRAGQSQLLKRLGGFVTVPGYGYLALVERNQDATDDNPDDAIRPITTSSVPTEEWLALSRDEIEVKGSGKAAKVVLTLGDGTKHEFNKERDILVKIWEPDLRRHSEPTSQIKTALPILQEIVRATAQIDTAARSRLLGNGILLLPSQLSLPTPPKTGQTPDGTTVFHGPNEASAGDLQDLLFEVATTAIDDPSSQAANTPIIVTADGEWIKNAQHLKFDSDVSETALKTRQDAIRRLAMSLDISPERLLGLGNNSNHWTAWQINDDDVRVHIAPVLETICEAITANILRPALEVIGKDPSKYVVWFDASVLTKDPDQREEANEAYDRGVITAEAYLKYMGLDLDDGYQDTDESWRAWAAAAVRKDPALIDSLGAFLGFVSTPGQDDGDTPAALDPVMVKNMADAVGSLFRAGFDPIQSAKTVGLPEIAHTGLLPVTLTKPEAIAAEAEIAVDEADQATDGNDTPPEIEASAMTVDVIPAATFAIVKTYVDRALELAGKRLRTRADFAAVKDAPPHLAYLELGRAENITAARKAIDGWESIVDEVVVMSLNLDVDKVRTLVSSVASHALVMHRPPALTAEMLREVEL</sequence>
<protein>
    <submittedName>
        <fullName evidence="2">Gp11</fullName>
    </submittedName>
</protein>
<feature type="region of interest" description="Disordered" evidence="1">
    <location>
        <begin position="1"/>
        <end position="23"/>
    </location>
</feature>
<reference evidence="2 3" key="1">
    <citation type="journal article" date="2011" name="Appl. Environ. Microbiol.">
        <title>Genomic and functional analyses of Rhodococcus equi phages ReqiPepy6, ReqiPoco6, ReqiPine5, and ReqiDocB7.</title>
        <authorList>
            <person name="Summer E.J."/>
            <person name="Liu M."/>
            <person name="Gill J.J."/>
            <person name="Grant M."/>
            <person name="Chan-Cortes T.N."/>
            <person name="Ferguson L."/>
            <person name="Janes C."/>
            <person name="Lange K."/>
            <person name="Bertoli M."/>
            <person name="Moore C."/>
            <person name="Orchard R.C."/>
            <person name="Cohen N."/>
            <person name="Young R."/>
        </authorList>
    </citation>
    <scope>NUCLEOTIDE SEQUENCE [LARGE SCALE GENOMIC DNA]</scope>
</reference>
<dbReference type="RefSeq" id="YP_009016192.1">
    <property type="nucleotide sequence ID" value="NC_023722.1"/>
</dbReference>
<evidence type="ECO:0000313" key="3">
    <source>
        <dbReference type="Proteomes" id="UP000001504"/>
    </source>
</evidence>
<dbReference type="KEGG" id="vg:18564122"/>
<gene>
    <name evidence="2" type="ORF">ReqiPine5gene11</name>
</gene>
<proteinExistence type="predicted"/>
<accession>D4P7Y6</accession>
<dbReference type="Proteomes" id="UP000001504">
    <property type="component" value="Segment"/>
</dbReference>